<gene>
    <name evidence="7" type="ordered locus">Mlg_2826</name>
</gene>
<dbReference type="OrthoDB" id="9779554at2"/>
<keyword evidence="5 6" id="KW-0472">Membrane</keyword>
<feature type="transmembrane region" description="Helical" evidence="6">
    <location>
        <begin position="366"/>
        <end position="384"/>
    </location>
</feature>
<evidence type="ECO:0000256" key="2">
    <source>
        <dbReference type="ARBA" id="ARBA00022448"/>
    </source>
</evidence>
<keyword evidence="4 6" id="KW-1133">Transmembrane helix</keyword>
<dbReference type="GO" id="GO:0035435">
    <property type="term" value="P:phosphate ion transmembrane transport"/>
    <property type="evidence" value="ECO:0007669"/>
    <property type="project" value="TreeGrafter"/>
</dbReference>
<dbReference type="KEGG" id="aeh:Mlg_2826"/>
<evidence type="ECO:0000256" key="5">
    <source>
        <dbReference type="ARBA" id="ARBA00023136"/>
    </source>
</evidence>
<evidence type="ECO:0000256" key="6">
    <source>
        <dbReference type="RuleBase" id="RU363058"/>
    </source>
</evidence>
<dbReference type="Proteomes" id="UP000001962">
    <property type="component" value="Chromosome"/>
</dbReference>
<feature type="transmembrane region" description="Helical" evidence="6">
    <location>
        <begin position="181"/>
        <end position="202"/>
    </location>
</feature>
<feature type="transmembrane region" description="Helical" evidence="6">
    <location>
        <begin position="300"/>
        <end position="319"/>
    </location>
</feature>
<dbReference type="GO" id="GO:0005315">
    <property type="term" value="F:phosphate transmembrane transporter activity"/>
    <property type="evidence" value="ECO:0007669"/>
    <property type="project" value="InterPro"/>
</dbReference>
<evidence type="ECO:0000256" key="1">
    <source>
        <dbReference type="ARBA" id="ARBA00004141"/>
    </source>
</evidence>
<sequence length="418" mass="42715">MEYGVVYLVLAAAFGLFMAWGIGANDVANAMAPSVGSKVLTIRQAVVVAAIFEFAGAVLAGGEVTATVRSGIVDAGLMEDSPEVLVFGMLAALAAAGTWLLVASKKGWPVSTTHSIIGALVGFAIAAVGWSAVQWGVVGTVVASWVVSPVLAGIASFLLFRSVQYLVFDTPDPLRAARVWVPVYIGLTGFVIASVTLLKGLGHLGLEISEAQSYGYSLFFAVALWLVGKGLVARIGVDPSADRDFHFASVERVFGVLMVVVACAMAFAHGSNDVANAIGPVAAVVSVVTSDGDVTAQAELPLWILLLGGGGIVAGLFMLGHHVIATVGSNITQLTPSRGFACGLATAGTVVFASGFGLPISTTQTLVGAVLGIGLARGIAALNLRVVGGVFMSWLVTLPAGGILAVFFFYLLMLAFGG</sequence>
<comment type="subcellular location">
    <subcellularLocation>
        <location evidence="1 6">Membrane</location>
        <topology evidence="1 6">Multi-pass membrane protein</topology>
    </subcellularLocation>
</comment>
<evidence type="ECO:0000256" key="4">
    <source>
        <dbReference type="ARBA" id="ARBA00022989"/>
    </source>
</evidence>
<reference evidence="8" key="1">
    <citation type="submission" date="2006-08" db="EMBL/GenBank/DDBJ databases">
        <title>Complete sequence of Alkalilimnicola ehrilichei MLHE-1.</title>
        <authorList>
            <person name="Copeland A."/>
            <person name="Lucas S."/>
            <person name="Lapidus A."/>
            <person name="Barry K."/>
            <person name="Detter J.C."/>
            <person name="Glavina del Rio T."/>
            <person name="Hammon N."/>
            <person name="Israni S."/>
            <person name="Dalin E."/>
            <person name="Tice H."/>
            <person name="Pitluck S."/>
            <person name="Sims D."/>
            <person name="Brettin T."/>
            <person name="Bruce D."/>
            <person name="Han C."/>
            <person name="Tapia R."/>
            <person name="Gilna P."/>
            <person name="Schmutz J."/>
            <person name="Larimer F."/>
            <person name="Land M."/>
            <person name="Hauser L."/>
            <person name="Kyrpides N."/>
            <person name="Mikhailova N."/>
            <person name="Oremland R.S."/>
            <person name="Hoeft S.E."/>
            <person name="Switzer-Blum J."/>
            <person name="Kulp T."/>
            <person name="King G."/>
            <person name="Tabita R."/>
            <person name="Witte B."/>
            <person name="Santini J.M."/>
            <person name="Basu P."/>
            <person name="Hollibaugh J.T."/>
            <person name="Xie G."/>
            <person name="Stolz J.F."/>
            <person name="Richardson P."/>
        </authorList>
    </citation>
    <scope>NUCLEOTIDE SEQUENCE [LARGE SCALE GENOMIC DNA]</scope>
    <source>
        <strain evidence="8">ATCC BAA-1101 / DSM 17681 / MLHE-1</strain>
    </source>
</reference>
<dbReference type="Pfam" id="PF01384">
    <property type="entry name" value="PHO4"/>
    <property type="match status" value="1"/>
</dbReference>
<organism evidence="7 8">
    <name type="scientific">Alkalilimnicola ehrlichii (strain ATCC BAA-1101 / DSM 17681 / MLHE-1)</name>
    <dbReference type="NCBI Taxonomy" id="187272"/>
    <lineage>
        <taxon>Bacteria</taxon>
        <taxon>Pseudomonadati</taxon>
        <taxon>Pseudomonadota</taxon>
        <taxon>Gammaproteobacteria</taxon>
        <taxon>Chromatiales</taxon>
        <taxon>Ectothiorhodospiraceae</taxon>
        <taxon>Alkalilimnicola</taxon>
    </lineage>
</organism>
<dbReference type="eggNOG" id="COG0306">
    <property type="taxonomic scope" value="Bacteria"/>
</dbReference>
<accession>Q0A4S1</accession>
<feature type="transmembrane region" description="Helical" evidence="6">
    <location>
        <begin position="84"/>
        <end position="103"/>
    </location>
</feature>
<feature type="transmembrane region" description="Helical" evidence="6">
    <location>
        <begin position="6"/>
        <end position="24"/>
    </location>
</feature>
<keyword evidence="3 6" id="KW-0812">Transmembrane</keyword>
<dbReference type="HOGENOM" id="CLU_015355_3_3_6"/>
<evidence type="ECO:0000256" key="3">
    <source>
        <dbReference type="ARBA" id="ARBA00022692"/>
    </source>
</evidence>
<feature type="transmembrane region" description="Helical" evidence="6">
    <location>
        <begin position="340"/>
        <end position="360"/>
    </location>
</feature>
<keyword evidence="6" id="KW-0592">Phosphate transport</keyword>
<keyword evidence="2 6" id="KW-0813">Transport</keyword>
<dbReference type="EMBL" id="CP000453">
    <property type="protein sequence ID" value="ABI58166.1"/>
    <property type="molecule type" value="Genomic_DNA"/>
</dbReference>
<feature type="transmembrane region" description="Helical" evidence="6">
    <location>
        <begin position="214"/>
        <end position="232"/>
    </location>
</feature>
<comment type="similarity">
    <text evidence="6">Belongs to the inorganic phosphate transporter (PiT) (TC 2.A.20) family.</text>
</comment>
<feature type="transmembrane region" description="Helical" evidence="6">
    <location>
        <begin position="45"/>
        <end position="64"/>
    </location>
</feature>
<dbReference type="GO" id="GO:0016020">
    <property type="term" value="C:membrane"/>
    <property type="evidence" value="ECO:0007669"/>
    <property type="project" value="UniProtKB-SubCell"/>
</dbReference>
<feature type="transmembrane region" description="Helical" evidence="6">
    <location>
        <begin position="142"/>
        <end position="160"/>
    </location>
</feature>
<evidence type="ECO:0000313" key="8">
    <source>
        <dbReference type="Proteomes" id="UP000001962"/>
    </source>
</evidence>
<dbReference type="PANTHER" id="PTHR11101:SF80">
    <property type="entry name" value="PHOSPHATE TRANSPORTER"/>
    <property type="match status" value="1"/>
</dbReference>
<protein>
    <recommendedName>
        <fullName evidence="6">Phosphate transporter</fullName>
    </recommendedName>
</protein>
<keyword evidence="8" id="KW-1185">Reference proteome</keyword>
<dbReference type="RefSeq" id="WP_011630559.1">
    <property type="nucleotide sequence ID" value="NC_008340.1"/>
</dbReference>
<dbReference type="InterPro" id="IPR001204">
    <property type="entry name" value="Phos_transporter"/>
</dbReference>
<feature type="transmembrane region" description="Helical" evidence="6">
    <location>
        <begin position="391"/>
        <end position="416"/>
    </location>
</feature>
<evidence type="ECO:0000313" key="7">
    <source>
        <dbReference type="EMBL" id="ABI58166.1"/>
    </source>
</evidence>
<dbReference type="PANTHER" id="PTHR11101">
    <property type="entry name" value="PHOSPHATE TRANSPORTER"/>
    <property type="match status" value="1"/>
</dbReference>
<dbReference type="AlphaFoldDB" id="Q0A4S1"/>
<name>Q0A4S1_ALKEH</name>
<feature type="transmembrane region" description="Helical" evidence="6">
    <location>
        <begin position="253"/>
        <end position="270"/>
    </location>
</feature>
<proteinExistence type="inferred from homology"/>
<feature type="transmembrane region" description="Helical" evidence="6">
    <location>
        <begin position="115"/>
        <end position="136"/>
    </location>
</feature>